<name>A0ABY5KY57_9CELL</name>
<feature type="domain" description="DUF6597" evidence="1">
    <location>
        <begin position="9"/>
        <end position="106"/>
    </location>
</feature>
<dbReference type="Proteomes" id="UP001316189">
    <property type="component" value="Chromosome"/>
</dbReference>
<dbReference type="InterPro" id="IPR046532">
    <property type="entry name" value="DUF6597"/>
</dbReference>
<dbReference type="EMBL" id="CP101988">
    <property type="protein sequence ID" value="UUI74182.1"/>
    <property type="molecule type" value="Genomic_DNA"/>
</dbReference>
<gene>
    <name evidence="2" type="ORF">NP064_10145</name>
</gene>
<protein>
    <recommendedName>
        <fullName evidence="1">DUF6597 domain-containing protein</fullName>
    </recommendedName>
</protein>
<evidence type="ECO:0000313" key="2">
    <source>
        <dbReference type="EMBL" id="UUI74182.1"/>
    </source>
</evidence>
<proteinExistence type="predicted"/>
<keyword evidence="3" id="KW-1185">Reference proteome</keyword>
<dbReference type="RefSeq" id="WP_227569785.1">
    <property type="nucleotide sequence ID" value="NZ_CP101988.1"/>
</dbReference>
<sequence>MSPVVLDYRRFPPPAAAAWFVEHLWVARTAEDAPPVHEVFLPNGRPTVLVRLGALGERIDPVTGTRTADDSGVVGVSVDPHVVRLGPGSWFVGAQLAPYGLAALSPSRLLVGESAPLTHVLAPVAAASLAERLRAAPDDARAATMLAVDLAASVRRRASADRLGLLRTSIEVIEDRRGLVRPIDLAQQGGVSLSALHQCFVEEVGLQPVTFLQATRFFMFVAELAGPPPWPAQTVLSSMRAYLATEPTPREVERFTGLSANELRRAVGGVEELLRGPAARRPPRAAW</sequence>
<organism evidence="2 3">
    <name type="scientific">Cellulomonas chengniuliangii</name>
    <dbReference type="NCBI Taxonomy" id="2968084"/>
    <lineage>
        <taxon>Bacteria</taxon>
        <taxon>Bacillati</taxon>
        <taxon>Actinomycetota</taxon>
        <taxon>Actinomycetes</taxon>
        <taxon>Micrococcales</taxon>
        <taxon>Cellulomonadaceae</taxon>
        <taxon>Cellulomonas</taxon>
    </lineage>
</organism>
<dbReference type="Pfam" id="PF20240">
    <property type="entry name" value="DUF6597"/>
    <property type="match status" value="1"/>
</dbReference>
<evidence type="ECO:0000313" key="3">
    <source>
        <dbReference type="Proteomes" id="UP001316189"/>
    </source>
</evidence>
<reference evidence="2 3" key="1">
    <citation type="submission" date="2022-07" db="EMBL/GenBank/DDBJ databases">
        <title>Novel species in genus cellulomonas.</title>
        <authorList>
            <person name="Ye L."/>
        </authorList>
    </citation>
    <scope>NUCLEOTIDE SEQUENCE [LARGE SCALE GENOMIC DNA]</scope>
    <source>
        <strain evidence="3">zg-Y338</strain>
    </source>
</reference>
<evidence type="ECO:0000259" key="1">
    <source>
        <dbReference type="Pfam" id="PF20240"/>
    </source>
</evidence>
<accession>A0ABY5KY57</accession>